<sequence>MTRLVLLSGWGCDARIWQPLAPCWSAGLEVTTPDWPGYAGRPPLADPASLGELAAAMAADLPAEAIWVGWSLGGLLTTALLDHLPSPRALVLLGIGERFVHPEGVSAQALADFRHAFERSPDTAREHFLRWQLGGEPDPRRARRDLRQLLGTTAPASIETLDAGLGQLARLDNRHRLNAASCQVRRLAGARDPLLAGEVLADADQQIADAGHCPMLSRPQHLAASLAAIADTHRPDGERPEPTS</sequence>
<evidence type="ECO:0000313" key="3">
    <source>
        <dbReference type="Proteomes" id="UP000319812"/>
    </source>
</evidence>
<gene>
    <name evidence="2" type="primary">bioH</name>
    <name evidence="2" type="ORF">HHA01_07950</name>
</gene>
<dbReference type="Proteomes" id="UP000319812">
    <property type="component" value="Unassembled WGS sequence"/>
</dbReference>
<keyword evidence="3" id="KW-1185">Reference proteome</keyword>
<evidence type="ECO:0000313" key="2">
    <source>
        <dbReference type="EMBL" id="GED21818.1"/>
    </source>
</evidence>
<dbReference type="AlphaFoldDB" id="A0A4Y4F402"/>
<dbReference type="SUPFAM" id="SSF53474">
    <property type="entry name" value="alpha/beta-Hydrolases"/>
    <property type="match status" value="1"/>
</dbReference>
<dbReference type="EMBL" id="BJOC01000012">
    <property type="protein sequence ID" value="GED21818.1"/>
    <property type="molecule type" value="Genomic_DNA"/>
</dbReference>
<dbReference type="InterPro" id="IPR029058">
    <property type="entry name" value="AB_hydrolase_fold"/>
</dbReference>
<proteinExistence type="predicted"/>
<dbReference type="Pfam" id="PF12697">
    <property type="entry name" value="Abhydrolase_6"/>
    <property type="match status" value="1"/>
</dbReference>
<accession>A0A4Y4F402</accession>
<dbReference type="InterPro" id="IPR000073">
    <property type="entry name" value="AB_hydrolase_1"/>
</dbReference>
<dbReference type="RefSeq" id="WP_141317968.1">
    <property type="nucleotide sequence ID" value="NZ_BJOC01000012.1"/>
</dbReference>
<evidence type="ECO:0000259" key="1">
    <source>
        <dbReference type="Pfam" id="PF12697"/>
    </source>
</evidence>
<dbReference type="OrthoDB" id="9780744at2"/>
<dbReference type="Gene3D" id="3.40.50.1820">
    <property type="entry name" value="alpha/beta hydrolase"/>
    <property type="match status" value="1"/>
</dbReference>
<organism evidence="2 3">
    <name type="scientific">Halomonas halmophila</name>
    <dbReference type="NCBI Taxonomy" id="252"/>
    <lineage>
        <taxon>Bacteria</taxon>
        <taxon>Pseudomonadati</taxon>
        <taxon>Pseudomonadota</taxon>
        <taxon>Gammaproteobacteria</taxon>
        <taxon>Oceanospirillales</taxon>
        <taxon>Halomonadaceae</taxon>
        <taxon>Halomonas</taxon>
    </lineage>
</organism>
<feature type="domain" description="AB hydrolase-1" evidence="1">
    <location>
        <begin position="4"/>
        <end position="220"/>
    </location>
</feature>
<comment type="caution">
    <text evidence="2">The sequence shown here is derived from an EMBL/GenBank/DDBJ whole genome shotgun (WGS) entry which is preliminary data.</text>
</comment>
<reference evidence="2 3" key="1">
    <citation type="submission" date="2019-06" db="EMBL/GenBank/DDBJ databases">
        <title>Whole genome shotgun sequence of Halomonas halmophila NBRC 15537.</title>
        <authorList>
            <person name="Hosoyama A."/>
            <person name="Uohara A."/>
            <person name="Ohji S."/>
            <person name="Ichikawa N."/>
        </authorList>
    </citation>
    <scope>NUCLEOTIDE SEQUENCE [LARGE SCALE GENOMIC DNA]</scope>
    <source>
        <strain evidence="2 3">NBRC 15537</strain>
    </source>
</reference>
<name>A0A4Y4F402_9GAMM</name>
<protein>
    <submittedName>
        <fullName evidence="2">Pimeloyl-[acyl-carrier protein] methyl ester esterase</fullName>
    </submittedName>
</protein>